<dbReference type="CDD" id="cd00310">
    <property type="entry name" value="ATP-synt_Fo_a_6"/>
    <property type="match status" value="1"/>
</dbReference>
<feature type="transmembrane region" description="Helical" evidence="11">
    <location>
        <begin position="210"/>
        <end position="240"/>
    </location>
</feature>
<comment type="subcellular location">
    <subcellularLocation>
        <location evidence="1">Membrane</location>
        <topology evidence="1">Multi-pass membrane protein</topology>
    </subcellularLocation>
</comment>
<dbReference type="InterPro" id="IPR045082">
    <property type="entry name" value="ATP_syn_F0_a_bact/chloroplast"/>
</dbReference>
<feature type="transmembrane region" description="Helical" evidence="11">
    <location>
        <begin position="25"/>
        <end position="43"/>
    </location>
</feature>
<dbReference type="Gene3D" id="1.20.120.220">
    <property type="entry name" value="ATP synthase, F0 complex, subunit A"/>
    <property type="match status" value="1"/>
</dbReference>
<sequence length="244" mass="27160">MHEQIGEHPLWKVPVLGTVHSDTVLTTWIVMAITLPLLWWVAASYRSPQVNRRQTIFEGVVNYFADLAHSTIGPLAEGFVPFLIALVVFIFALNEFGMFPFKAFGLPFGGSPTADLNTAAAYAVLVFVLIQVSGIRKSGLKFYKHLLQPFWPMLVINLLEEVLRPTTLALRLFFNILIGELLILVVYQIVSSHIKIGAFDLSLTAAIGPFFVQIFNFLVGILQAFVFVLLTIVYLSLALADEAH</sequence>
<proteinExistence type="inferred from homology"/>
<dbReference type="HAMAP" id="MF_01393">
    <property type="entry name" value="ATP_synth_a_bact"/>
    <property type="match status" value="1"/>
</dbReference>
<organism evidence="12">
    <name type="scientific">mine drainage metagenome</name>
    <dbReference type="NCBI Taxonomy" id="410659"/>
    <lineage>
        <taxon>unclassified sequences</taxon>
        <taxon>metagenomes</taxon>
        <taxon>ecological metagenomes</taxon>
    </lineage>
</organism>
<dbReference type="SUPFAM" id="SSF81336">
    <property type="entry name" value="F1F0 ATP synthase subunit A"/>
    <property type="match status" value="1"/>
</dbReference>
<keyword evidence="12" id="KW-0378">Hydrolase</keyword>
<keyword evidence="10" id="KW-0066">ATP synthesis</keyword>
<dbReference type="GO" id="GO:0045259">
    <property type="term" value="C:proton-transporting ATP synthase complex"/>
    <property type="evidence" value="ECO:0007669"/>
    <property type="project" value="UniProtKB-KW"/>
</dbReference>
<dbReference type="GO" id="GO:0005886">
    <property type="term" value="C:plasma membrane"/>
    <property type="evidence" value="ECO:0007669"/>
    <property type="project" value="TreeGrafter"/>
</dbReference>
<evidence type="ECO:0000256" key="8">
    <source>
        <dbReference type="ARBA" id="ARBA00023065"/>
    </source>
</evidence>
<dbReference type="GO" id="GO:0016787">
    <property type="term" value="F:hydrolase activity"/>
    <property type="evidence" value="ECO:0007669"/>
    <property type="project" value="UniProtKB-KW"/>
</dbReference>
<evidence type="ECO:0000256" key="11">
    <source>
        <dbReference type="SAM" id="Phobius"/>
    </source>
</evidence>
<dbReference type="NCBIfam" id="TIGR01131">
    <property type="entry name" value="ATP_synt_6_or_A"/>
    <property type="match status" value="1"/>
</dbReference>
<evidence type="ECO:0000256" key="3">
    <source>
        <dbReference type="ARBA" id="ARBA00022448"/>
    </source>
</evidence>
<feature type="transmembrane region" description="Helical" evidence="11">
    <location>
        <begin position="172"/>
        <end position="190"/>
    </location>
</feature>
<dbReference type="PRINTS" id="PR00123">
    <property type="entry name" value="ATPASEA"/>
</dbReference>
<dbReference type="Pfam" id="PF00119">
    <property type="entry name" value="ATP-synt_A"/>
    <property type="match status" value="1"/>
</dbReference>
<evidence type="ECO:0000256" key="5">
    <source>
        <dbReference type="ARBA" id="ARBA00022692"/>
    </source>
</evidence>
<dbReference type="PANTHER" id="PTHR42823">
    <property type="entry name" value="ATP SYNTHASE SUBUNIT A, CHLOROPLASTIC"/>
    <property type="match status" value="1"/>
</dbReference>
<comment type="similarity">
    <text evidence="2">Belongs to the ATPase A chain family.</text>
</comment>
<keyword evidence="4" id="KW-0138">CF(0)</keyword>
<dbReference type="EMBL" id="CABO01000049">
    <property type="protein sequence ID" value="CBI03082.1"/>
    <property type="molecule type" value="Genomic_DNA"/>
</dbReference>
<accession>E6Q7A7</accession>
<evidence type="ECO:0000256" key="10">
    <source>
        <dbReference type="ARBA" id="ARBA00023310"/>
    </source>
</evidence>
<feature type="transmembrane region" description="Helical" evidence="11">
    <location>
        <begin position="79"/>
        <end position="99"/>
    </location>
</feature>
<feature type="transmembrane region" description="Helical" evidence="11">
    <location>
        <begin position="119"/>
        <end position="135"/>
    </location>
</feature>
<keyword evidence="5 11" id="KW-0812">Transmembrane</keyword>
<dbReference type="GO" id="GO:0046933">
    <property type="term" value="F:proton-transporting ATP synthase activity, rotational mechanism"/>
    <property type="evidence" value="ECO:0007669"/>
    <property type="project" value="TreeGrafter"/>
</dbReference>
<dbReference type="InterPro" id="IPR000568">
    <property type="entry name" value="ATP_synth_F0_asu"/>
</dbReference>
<dbReference type="EC" id="3.6.3.14" evidence="12"/>
<keyword evidence="8" id="KW-0406">Ion transport</keyword>
<reference evidence="12" key="1">
    <citation type="submission" date="2009-10" db="EMBL/GenBank/DDBJ databases">
        <title>Diversity of trophic interactions inside an arsenic-rich microbial ecosystem.</title>
        <authorList>
            <person name="Bertin P.N."/>
            <person name="Heinrich-Salmeron A."/>
            <person name="Pelletier E."/>
            <person name="Goulhen-Chollet F."/>
            <person name="Arsene-Ploetze F."/>
            <person name="Gallien S."/>
            <person name="Calteau A."/>
            <person name="Vallenet D."/>
            <person name="Casiot C."/>
            <person name="Chane-Woon-Ming B."/>
            <person name="Giloteaux L."/>
            <person name="Barakat M."/>
            <person name="Bonnefoy V."/>
            <person name="Bruneel O."/>
            <person name="Chandler M."/>
            <person name="Cleiss J."/>
            <person name="Duran R."/>
            <person name="Elbaz-Poulichet F."/>
            <person name="Fonknechten N."/>
            <person name="Lauga B."/>
            <person name="Mornico D."/>
            <person name="Ortet P."/>
            <person name="Schaeffer C."/>
            <person name="Siguier P."/>
            <person name="Alexander Thil Smith A."/>
            <person name="Van Dorsselaer A."/>
            <person name="Weissenbach J."/>
            <person name="Medigue C."/>
            <person name="Le Paslier D."/>
        </authorList>
    </citation>
    <scope>NUCLEOTIDE SEQUENCE</scope>
</reference>
<keyword evidence="6" id="KW-0375">Hydrogen ion transport</keyword>
<protein>
    <submittedName>
        <fullName evidence="12">F0 sector of membrane-bound ATP synthase,subunit a</fullName>
        <ecNumber evidence="12">3.6.3.14</ecNumber>
    </submittedName>
</protein>
<name>E6Q7A7_9ZZZZ</name>
<evidence type="ECO:0000313" key="12">
    <source>
        <dbReference type="EMBL" id="CBI03082.1"/>
    </source>
</evidence>
<keyword evidence="3" id="KW-0813">Transport</keyword>
<evidence type="ECO:0000256" key="7">
    <source>
        <dbReference type="ARBA" id="ARBA00022989"/>
    </source>
</evidence>
<keyword evidence="9 11" id="KW-0472">Membrane</keyword>
<evidence type="ECO:0000256" key="4">
    <source>
        <dbReference type="ARBA" id="ARBA00022547"/>
    </source>
</evidence>
<comment type="caution">
    <text evidence="12">The sequence shown here is derived from an EMBL/GenBank/DDBJ whole genome shotgun (WGS) entry which is preliminary data.</text>
</comment>
<dbReference type="GO" id="GO:0042777">
    <property type="term" value="P:proton motive force-driven plasma membrane ATP synthesis"/>
    <property type="evidence" value="ECO:0007669"/>
    <property type="project" value="TreeGrafter"/>
</dbReference>
<evidence type="ECO:0000256" key="2">
    <source>
        <dbReference type="ARBA" id="ARBA00006810"/>
    </source>
</evidence>
<evidence type="ECO:0000256" key="1">
    <source>
        <dbReference type="ARBA" id="ARBA00004141"/>
    </source>
</evidence>
<evidence type="ECO:0000256" key="9">
    <source>
        <dbReference type="ARBA" id="ARBA00023136"/>
    </source>
</evidence>
<dbReference type="InterPro" id="IPR035908">
    <property type="entry name" value="F0_ATP_A_sf"/>
</dbReference>
<dbReference type="PANTHER" id="PTHR42823:SF3">
    <property type="entry name" value="ATP SYNTHASE SUBUNIT A, CHLOROPLASTIC"/>
    <property type="match status" value="1"/>
</dbReference>
<evidence type="ECO:0000256" key="6">
    <source>
        <dbReference type="ARBA" id="ARBA00022781"/>
    </source>
</evidence>
<keyword evidence="7 11" id="KW-1133">Transmembrane helix</keyword>
<gene>
    <name evidence="12" type="primary">atpB</name>
    <name evidence="12" type="ORF">CARN4_2738</name>
</gene>
<dbReference type="AlphaFoldDB" id="E6Q7A7"/>